<dbReference type="Proteomes" id="UP001066276">
    <property type="component" value="Chromosome 1_2"/>
</dbReference>
<proteinExistence type="predicted"/>
<comment type="caution">
    <text evidence="2">The sequence shown here is derived from an EMBL/GenBank/DDBJ whole genome shotgun (WGS) entry which is preliminary data.</text>
</comment>
<organism evidence="2 3">
    <name type="scientific">Pleurodeles waltl</name>
    <name type="common">Iberian ribbed newt</name>
    <dbReference type="NCBI Taxonomy" id="8319"/>
    <lineage>
        <taxon>Eukaryota</taxon>
        <taxon>Metazoa</taxon>
        <taxon>Chordata</taxon>
        <taxon>Craniata</taxon>
        <taxon>Vertebrata</taxon>
        <taxon>Euteleostomi</taxon>
        <taxon>Amphibia</taxon>
        <taxon>Batrachia</taxon>
        <taxon>Caudata</taxon>
        <taxon>Salamandroidea</taxon>
        <taxon>Salamandridae</taxon>
        <taxon>Pleurodelinae</taxon>
        <taxon>Pleurodeles</taxon>
    </lineage>
</organism>
<protein>
    <submittedName>
        <fullName evidence="2">Uncharacterized protein</fullName>
    </submittedName>
</protein>
<reference evidence="2" key="1">
    <citation type="journal article" date="2022" name="bioRxiv">
        <title>Sequencing and chromosome-scale assembly of the giantPleurodeles waltlgenome.</title>
        <authorList>
            <person name="Brown T."/>
            <person name="Elewa A."/>
            <person name="Iarovenko S."/>
            <person name="Subramanian E."/>
            <person name="Araus A.J."/>
            <person name="Petzold A."/>
            <person name="Susuki M."/>
            <person name="Suzuki K.-i.T."/>
            <person name="Hayashi T."/>
            <person name="Toyoda A."/>
            <person name="Oliveira C."/>
            <person name="Osipova E."/>
            <person name="Leigh N.D."/>
            <person name="Simon A."/>
            <person name="Yun M.H."/>
        </authorList>
    </citation>
    <scope>NUCLEOTIDE SEQUENCE</scope>
    <source>
        <strain evidence="2">20211129_DDA</strain>
        <tissue evidence="2">Liver</tissue>
    </source>
</reference>
<evidence type="ECO:0000313" key="2">
    <source>
        <dbReference type="EMBL" id="KAJ1208654.1"/>
    </source>
</evidence>
<feature type="region of interest" description="Disordered" evidence="1">
    <location>
        <begin position="38"/>
        <end position="114"/>
    </location>
</feature>
<dbReference type="AlphaFoldDB" id="A0AAV7W3T7"/>
<sequence>MGAQTKPPPEGRTTPCWIARQGKKKTCHVRSCSRILFSSGMPETSKRAPAKSVPKSAVADSSSSKAASQAPSWELRFSRHDAAALRASGVSRRLRPTESSRSSPLTGCHVPSKC</sequence>
<dbReference type="EMBL" id="JANPWB010000002">
    <property type="protein sequence ID" value="KAJ1208654.1"/>
    <property type="molecule type" value="Genomic_DNA"/>
</dbReference>
<evidence type="ECO:0000256" key="1">
    <source>
        <dbReference type="SAM" id="MobiDB-lite"/>
    </source>
</evidence>
<keyword evidence="3" id="KW-1185">Reference proteome</keyword>
<evidence type="ECO:0000313" key="3">
    <source>
        <dbReference type="Proteomes" id="UP001066276"/>
    </source>
</evidence>
<gene>
    <name evidence="2" type="ORF">NDU88_004037</name>
</gene>
<accession>A0AAV7W3T7</accession>
<name>A0AAV7W3T7_PLEWA</name>
<feature type="compositionally biased region" description="Low complexity" evidence="1">
    <location>
        <begin position="50"/>
        <end position="72"/>
    </location>
</feature>